<dbReference type="EMBL" id="JAWXYG010000007">
    <property type="protein sequence ID" value="KAK4268249.1"/>
    <property type="molecule type" value="Genomic_DNA"/>
</dbReference>
<dbReference type="GO" id="GO:0045892">
    <property type="term" value="P:negative regulation of DNA-templated transcription"/>
    <property type="evidence" value="ECO:0007669"/>
    <property type="project" value="TreeGrafter"/>
</dbReference>
<feature type="region of interest" description="Disordered" evidence="5">
    <location>
        <begin position="187"/>
        <end position="316"/>
    </location>
</feature>
<feature type="compositionally biased region" description="Low complexity" evidence="5">
    <location>
        <begin position="213"/>
        <end position="244"/>
    </location>
</feature>
<evidence type="ECO:0000256" key="3">
    <source>
        <dbReference type="ARBA" id="ARBA00023242"/>
    </source>
</evidence>
<reference evidence="7" key="1">
    <citation type="submission" date="2023-10" db="EMBL/GenBank/DDBJ databases">
        <title>Chromosome-level genome of the transformable northern wattle, Acacia crassicarpa.</title>
        <authorList>
            <person name="Massaro I."/>
            <person name="Sinha N.R."/>
            <person name="Poethig S."/>
            <person name="Leichty A.R."/>
        </authorList>
    </citation>
    <scope>NUCLEOTIDE SEQUENCE</scope>
    <source>
        <strain evidence="7">Acra3RX</strain>
        <tissue evidence="7">Leaf</tissue>
    </source>
</reference>
<feature type="compositionally biased region" description="Polar residues" evidence="5">
    <location>
        <begin position="245"/>
        <end position="265"/>
    </location>
</feature>
<protein>
    <recommendedName>
        <fullName evidence="4">Ninja-family protein</fullName>
    </recommendedName>
    <alternativeName>
        <fullName evidence="4">ABI-binding protein</fullName>
    </alternativeName>
</protein>
<feature type="domain" description="Tify" evidence="6">
    <location>
        <begin position="350"/>
        <end position="384"/>
    </location>
</feature>
<dbReference type="Pfam" id="PF16135">
    <property type="entry name" value="TDBD"/>
    <property type="match status" value="1"/>
</dbReference>
<evidence type="ECO:0000256" key="4">
    <source>
        <dbReference type="RuleBase" id="RU369029"/>
    </source>
</evidence>
<keyword evidence="3 4" id="KW-0539">Nucleus</keyword>
<dbReference type="GO" id="GO:0007165">
    <property type="term" value="P:signal transduction"/>
    <property type="evidence" value="ECO:0007669"/>
    <property type="project" value="InterPro"/>
</dbReference>
<comment type="subcellular location">
    <subcellularLocation>
        <location evidence="1 4">Nucleus</location>
    </subcellularLocation>
</comment>
<dbReference type="InterPro" id="IPR032308">
    <property type="entry name" value="TDBD"/>
</dbReference>
<evidence type="ECO:0000256" key="5">
    <source>
        <dbReference type="SAM" id="MobiDB-lite"/>
    </source>
</evidence>
<dbReference type="PANTHER" id="PTHR31413">
    <property type="entry name" value="AFP HOMOLOG 2"/>
    <property type="match status" value="1"/>
</dbReference>
<organism evidence="7 8">
    <name type="scientific">Acacia crassicarpa</name>
    <name type="common">northern wattle</name>
    <dbReference type="NCBI Taxonomy" id="499986"/>
    <lineage>
        <taxon>Eukaryota</taxon>
        <taxon>Viridiplantae</taxon>
        <taxon>Streptophyta</taxon>
        <taxon>Embryophyta</taxon>
        <taxon>Tracheophyta</taxon>
        <taxon>Spermatophyta</taxon>
        <taxon>Magnoliopsida</taxon>
        <taxon>eudicotyledons</taxon>
        <taxon>Gunneridae</taxon>
        <taxon>Pentapetalae</taxon>
        <taxon>rosids</taxon>
        <taxon>fabids</taxon>
        <taxon>Fabales</taxon>
        <taxon>Fabaceae</taxon>
        <taxon>Caesalpinioideae</taxon>
        <taxon>mimosoid clade</taxon>
        <taxon>Acacieae</taxon>
        <taxon>Acacia</taxon>
    </lineage>
</organism>
<evidence type="ECO:0000313" key="8">
    <source>
        <dbReference type="Proteomes" id="UP001293593"/>
    </source>
</evidence>
<gene>
    <name evidence="7" type="ORF">QN277_024931</name>
</gene>
<comment type="caution">
    <text evidence="7">The sequence shown here is derived from an EMBL/GenBank/DDBJ whole genome shotgun (WGS) entry which is preliminary data.</text>
</comment>
<dbReference type="Proteomes" id="UP001293593">
    <property type="component" value="Unassembled WGS sequence"/>
</dbReference>
<evidence type="ECO:0000259" key="6">
    <source>
        <dbReference type="Pfam" id="PF16135"/>
    </source>
</evidence>
<proteinExistence type="inferred from homology"/>
<comment type="similarity">
    <text evidence="2 4">Belongs to the Ninja family.</text>
</comment>
<dbReference type="InterPro" id="IPR031307">
    <property type="entry name" value="Ninja_fam"/>
</dbReference>
<feature type="region of interest" description="Disordered" evidence="5">
    <location>
        <begin position="27"/>
        <end position="51"/>
    </location>
</feature>
<name>A0AAE1K8F9_9FABA</name>
<dbReference type="GO" id="GO:0005634">
    <property type="term" value="C:nucleus"/>
    <property type="evidence" value="ECO:0007669"/>
    <property type="project" value="UniProtKB-SubCell"/>
</dbReference>
<comment type="function">
    <text evidence="4">Acts as a negative regulator of abscisic acid (ABA) response.</text>
</comment>
<dbReference type="PANTHER" id="PTHR31413:SF15">
    <property type="entry name" value="NINJA-FAMILY PROTEIN"/>
    <property type="match status" value="1"/>
</dbReference>
<keyword evidence="8" id="KW-1185">Reference proteome</keyword>
<evidence type="ECO:0000256" key="1">
    <source>
        <dbReference type="ARBA" id="ARBA00004123"/>
    </source>
</evidence>
<feature type="compositionally biased region" description="Basic and acidic residues" evidence="5">
    <location>
        <begin position="192"/>
        <end position="205"/>
    </location>
</feature>
<evidence type="ECO:0000313" key="7">
    <source>
        <dbReference type="EMBL" id="KAK4268249.1"/>
    </source>
</evidence>
<dbReference type="AlphaFoldDB" id="A0AAE1K8F9"/>
<sequence length="392" mass="42773">MVELSEVGLKEEEVELDLVLSIGGSFRRSEKQPDSKLNGFELNPKEQRNQAWNEKPEAVAVMYPQTKREIQALRRLEARKKREEKQQNKRVVREPEPDFQQRLCKREKTDHQDGGSEYPNVNLNLNGGEKKLGASSVAVGSTASFQQPYAYVQLNNGYAYPCVVEERNAGQPAAACKGFRPFAGNGYGSDPNGERDSVGNKKAKSDGSSTICSSSVASDHPSSSHEGGGSSDSQSQSVQSLSEPNNQLNGSIRSPLPEQTASSHSAKSDHTIVQRNMEQPYLKAASESGKKEEPMKKPLPTPLCSAKPPRPQPHHLPHLLTKMPYVSTTGNGPNGKRVNGFLYRYNNSQVSIVCVCHGSTFSPAGFVQHAGGTTDISHPERHITVINPPAFG</sequence>
<accession>A0AAE1K8F9</accession>
<evidence type="ECO:0000256" key="2">
    <source>
        <dbReference type="ARBA" id="ARBA00006081"/>
    </source>
</evidence>